<dbReference type="EC" id="3.1.21.-" evidence="2"/>
<dbReference type="CDD" id="cd01310">
    <property type="entry name" value="TatD_DNAse"/>
    <property type="match status" value="1"/>
</dbReference>
<keyword evidence="1" id="KW-0479">Metal-binding</keyword>
<protein>
    <submittedName>
        <fullName evidence="2">TatD DNase family protein</fullName>
        <ecNumber evidence="2">3.1.21.-</ecNumber>
    </submittedName>
</protein>
<evidence type="ECO:0000313" key="3">
    <source>
        <dbReference type="Proteomes" id="UP000524404"/>
    </source>
</evidence>
<dbReference type="InterPro" id="IPR032466">
    <property type="entry name" value="Metal_Hydrolase"/>
</dbReference>
<evidence type="ECO:0000256" key="1">
    <source>
        <dbReference type="PIRSR" id="PIRSR005902-1"/>
    </source>
</evidence>
<dbReference type="PANTHER" id="PTHR46124:SF3">
    <property type="entry name" value="HYDROLASE"/>
    <property type="match status" value="1"/>
</dbReference>
<sequence length="224" mass="25371">MHIYLNIHTHHPSTEKDTLSIVNAQTVSGWMDMAVGKFSVGLHPWYIKPESIDEDFAQLEKLARQPNVLAIGECGLDRLIALDLRFQEEVFIRQIRLAESLQKPVIIHCVKAFSELIALKKKLKSSIPMIVHGFNNNAQIAEELIKHQFYLSFGTAILNSESNASKIISTMPIQQLFLETDDKNCFISTIFAHASNYLNQPVEVLQEQILQNFKKVVSVDLSVV</sequence>
<dbReference type="GO" id="GO:0005829">
    <property type="term" value="C:cytosol"/>
    <property type="evidence" value="ECO:0007669"/>
    <property type="project" value="TreeGrafter"/>
</dbReference>
<dbReference type="Pfam" id="PF01026">
    <property type="entry name" value="TatD_DNase"/>
    <property type="match status" value="1"/>
</dbReference>
<dbReference type="AlphaFoldDB" id="A0A841EG22"/>
<evidence type="ECO:0000313" key="2">
    <source>
        <dbReference type="EMBL" id="MBB6001946.1"/>
    </source>
</evidence>
<dbReference type="GO" id="GO:0016788">
    <property type="term" value="F:hydrolase activity, acting on ester bonds"/>
    <property type="evidence" value="ECO:0007669"/>
    <property type="project" value="InterPro"/>
</dbReference>
<dbReference type="InterPro" id="IPR001130">
    <property type="entry name" value="TatD-like"/>
</dbReference>
<accession>A0A841EG22</accession>
<feature type="binding site" evidence="1">
    <location>
        <position position="181"/>
    </location>
    <ligand>
        <name>a divalent metal cation</name>
        <dbReference type="ChEBI" id="CHEBI:60240"/>
        <label>1</label>
    </ligand>
</feature>
<feature type="binding site" evidence="1">
    <location>
        <position position="132"/>
    </location>
    <ligand>
        <name>a divalent metal cation</name>
        <dbReference type="ChEBI" id="CHEBI:60240"/>
        <label>2</label>
    </ligand>
</feature>
<gene>
    <name evidence="2" type="ORF">HNP25_000595</name>
</gene>
<keyword evidence="2" id="KW-0378">Hydrolase</keyword>
<dbReference type="PANTHER" id="PTHR46124">
    <property type="entry name" value="D-AMINOACYL-TRNA DEACYLASE"/>
    <property type="match status" value="1"/>
</dbReference>
<dbReference type="Gene3D" id="3.20.20.140">
    <property type="entry name" value="Metal-dependent hydrolases"/>
    <property type="match status" value="1"/>
</dbReference>
<proteinExistence type="predicted"/>
<dbReference type="SUPFAM" id="SSF51556">
    <property type="entry name" value="Metallo-dependent hydrolases"/>
    <property type="match status" value="1"/>
</dbReference>
<keyword evidence="3" id="KW-1185">Reference proteome</keyword>
<dbReference type="PIRSF" id="PIRSF005902">
    <property type="entry name" value="DNase_TatD"/>
    <property type="match status" value="1"/>
</dbReference>
<feature type="binding site" evidence="1">
    <location>
        <position position="73"/>
    </location>
    <ligand>
        <name>a divalent metal cation</name>
        <dbReference type="ChEBI" id="CHEBI:60240"/>
        <label>1</label>
    </ligand>
</feature>
<reference evidence="2 3" key="1">
    <citation type="submission" date="2020-08" db="EMBL/GenBank/DDBJ databases">
        <title>Functional genomics of gut bacteria from endangered species of beetles.</title>
        <authorList>
            <person name="Carlos-Shanley C."/>
        </authorList>
    </citation>
    <scope>NUCLEOTIDE SEQUENCE [LARGE SCALE GENOMIC DNA]</scope>
    <source>
        <strain evidence="2 3">S00070</strain>
    </source>
</reference>
<feature type="binding site" evidence="1">
    <location>
        <position position="108"/>
    </location>
    <ligand>
        <name>a divalent metal cation</name>
        <dbReference type="ChEBI" id="CHEBI:60240"/>
        <label>2</label>
    </ligand>
</feature>
<name>A0A841EG22_9BACT</name>
<dbReference type="RefSeq" id="WP_184130007.1">
    <property type="nucleotide sequence ID" value="NZ_JACHKT010000003.1"/>
</dbReference>
<dbReference type="GO" id="GO:0046872">
    <property type="term" value="F:metal ion binding"/>
    <property type="evidence" value="ECO:0007669"/>
    <property type="project" value="UniProtKB-KW"/>
</dbReference>
<organism evidence="2 3">
    <name type="scientific">Arcicella rosea</name>
    <dbReference type="NCBI Taxonomy" id="502909"/>
    <lineage>
        <taxon>Bacteria</taxon>
        <taxon>Pseudomonadati</taxon>
        <taxon>Bacteroidota</taxon>
        <taxon>Cytophagia</taxon>
        <taxon>Cytophagales</taxon>
        <taxon>Flectobacillaceae</taxon>
        <taxon>Arcicella</taxon>
    </lineage>
</organism>
<dbReference type="EMBL" id="JACHKT010000003">
    <property type="protein sequence ID" value="MBB6001946.1"/>
    <property type="molecule type" value="Genomic_DNA"/>
</dbReference>
<comment type="caution">
    <text evidence="2">The sequence shown here is derived from an EMBL/GenBank/DDBJ whole genome shotgun (WGS) entry which is preliminary data.</text>
</comment>
<dbReference type="Proteomes" id="UP000524404">
    <property type="component" value="Unassembled WGS sequence"/>
</dbReference>